<dbReference type="GO" id="GO:0016627">
    <property type="term" value="F:oxidoreductase activity, acting on the CH-CH group of donors"/>
    <property type="evidence" value="ECO:0007669"/>
    <property type="project" value="InterPro"/>
</dbReference>
<feature type="transmembrane region" description="Helical" evidence="7">
    <location>
        <begin position="198"/>
        <end position="215"/>
    </location>
</feature>
<evidence type="ECO:0000256" key="7">
    <source>
        <dbReference type="SAM" id="Phobius"/>
    </source>
</evidence>
<name>A0A2R5GP84_9STRA</name>
<dbReference type="Gene3D" id="1.20.120.1630">
    <property type="match status" value="1"/>
</dbReference>
<evidence type="ECO:0000256" key="2">
    <source>
        <dbReference type="ARBA" id="ARBA00007742"/>
    </source>
</evidence>
<organism evidence="9 10">
    <name type="scientific">Hondaea fermentalgiana</name>
    <dbReference type="NCBI Taxonomy" id="2315210"/>
    <lineage>
        <taxon>Eukaryota</taxon>
        <taxon>Sar</taxon>
        <taxon>Stramenopiles</taxon>
        <taxon>Bigyra</taxon>
        <taxon>Labyrinthulomycetes</taxon>
        <taxon>Thraustochytrida</taxon>
        <taxon>Thraustochytriidae</taxon>
        <taxon>Hondaea</taxon>
    </lineage>
</organism>
<dbReference type="PANTHER" id="PTHR10556">
    <property type="entry name" value="3-OXO-5-ALPHA-STEROID 4-DEHYDROGENASE"/>
    <property type="match status" value="1"/>
</dbReference>
<evidence type="ECO:0000259" key="8">
    <source>
        <dbReference type="Pfam" id="PF02544"/>
    </source>
</evidence>
<comment type="caution">
    <text evidence="9">The sequence shown here is derived from an EMBL/GenBank/DDBJ whole genome shotgun (WGS) entry which is preliminary data.</text>
</comment>
<dbReference type="GO" id="GO:0006629">
    <property type="term" value="P:lipid metabolic process"/>
    <property type="evidence" value="ECO:0007669"/>
    <property type="project" value="InterPro"/>
</dbReference>
<dbReference type="Proteomes" id="UP000241890">
    <property type="component" value="Unassembled WGS sequence"/>
</dbReference>
<dbReference type="GO" id="GO:0016020">
    <property type="term" value="C:membrane"/>
    <property type="evidence" value="ECO:0007669"/>
    <property type="project" value="UniProtKB-SubCell"/>
</dbReference>
<dbReference type="InterPro" id="IPR001104">
    <property type="entry name" value="3-oxo-5_a-steroid_4-DH_C"/>
</dbReference>
<proteinExistence type="inferred from homology"/>
<protein>
    <submittedName>
        <fullName evidence="9">3-oxo-5-alpha-steroid 4-dehydrogenase 1</fullName>
    </submittedName>
</protein>
<feature type="transmembrane region" description="Helical" evidence="7">
    <location>
        <begin position="57"/>
        <end position="77"/>
    </location>
</feature>
<dbReference type="OrthoDB" id="5788137at2759"/>
<evidence type="ECO:0000256" key="1">
    <source>
        <dbReference type="ARBA" id="ARBA00004141"/>
    </source>
</evidence>
<feature type="transmembrane region" description="Helical" evidence="7">
    <location>
        <begin position="160"/>
        <end position="178"/>
    </location>
</feature>
<evidence type="ECO:0000256" key="5">
    <source>
        <dbReference type="ARBA" id="ARBA00023136"/>
    </source>
</evidence>
<dbReference type="InParanoid" id="A0A2R5GP84"/>
<feature type="domain" description="3-oxo-5-alpha-steroid 4-dehydrogenase C-terminal" evidence="8">
    <location>
        <begin position="158"/>
        <end position="307"/>
    </location>
</feature>
<feature type="transmembrane region" description="Helical" evidence="7">
    <location>
        <begin position="128"/>
        <end position="148"/>
    </location>
</feature>
<dbReference type="EMBL" id="BEYU01000076">
    <property type="protein sequence ID" value="GBG30433.1"/>
    <property type="molecule type" value="Genomic_DNA"/>
</dbReference>
<dbReference type="Pfam" id="PF02544">
    <property type="entry name" value="Steroid_dh"/>
    <property type="match status" value="1"/>
</dbReference>
<evidence type="ECO:0000313" key="9">
    <source>
        <dbReference type="EMBL" id="GBG30433.1"/>
    </source>
</evidence>
<feature type="region of interest" description="Disordered" evidence="6">
    <location>
        <begin position="1"/>
        <end position="23"/>
    </location>
</feature>
<keyword evidence="5 7" id="KW-0472">Membrane</keyword>
<keyword evidence="10" id="KW-1185">Reference proteome</keyword>
<comment type="subcellular location">
    <subcellularLocation>
        <location evidence="1">Membrane</location>
        <topology evidence="1">Multi-pass membrane protein</topology>
    </subcellularLocation>
</comment>
<dbReference type="InterPro" id="IPR039357">
    <property type="entry name" value="SRD5A/TECR"/>
</dbReference>
<reference evidence="9 10" key="1">
    <citation type="submission" date="2017-12" db="EMBL/GenBank/DDBJ databases">
        <title>Sequencing, de novo assembly and annotation of complete genome of a new Thraustochytrid species, strain FCC1311.</title>
        <authorList>
            <person name="Sedici K."/>
            <person name="Godart F."/>
            <person name="Aiese Cigliano R."/>
            <person name="Sanseverino W."/>
            <person name="Barakat M."/>
            <person name="Ortet P."/>
            <person name="Marechal E."/>
            <person name="Cagnac O."/>
            <person name="Amato A."/>
        </authorList>
    </citation>
    <scope>NUCLEOTIDE SEQUENCE [LARGE SCALE GENOMIC DNA]</scope>
</reference>
<dbReference type="PANTHER" id="PTHR10556:SF43">
    <property type="entry name" value="STEROID 5-ALPHA-REDUCTASE DET2"/>
    <property type="match status" value="1"/>
</dbReference>
<keyword evidence="4 7" id="KW-1133">Transmembrane helix</keyword>
<feature type="transmembrane region" description="Helical" evidence="7">
    <location>
        <begin position="97"/>
        <end position="116"/>
    </location>
</feature>
<evidence type="ECO:0000256" key="6">
    <source>
        <dbReference type="SAM" id="MobiDB-lite"/>
    </source>
</evidence>
<sequence length="307" mass="34964">MADTGLRQRSGPARPTELGAEREQSVKASAQTSGWSHQVTRLKRRLTLVRLTENDHFNLVLTWAIFVVAVSFAAENWSNTAYGRFGGNAYIAVNPRLGWFLLEFPVTCTFVYFFFVKGGSQSKEAVPRFMACIMLLHYAYRNFAFPYLIRVHGESKNFSLVPALGGVLVTVTHGYLNAKWFAEYGRHLNQRWLRDPRFWIGLLVYLSGLAMIIWHDKIVRDLRADPNAPRYQIPHGGFFEYVTCAQYFVELWAFAGFAILSWGPNGAFVLAVSMANLVPRAPAITAWYEEKFGDAYPDRNHIFPGIY</sequence>
<evidence type="ECO:0000313" key="10">
    <source>
        <dbReference type="Proteomes" id="UP000241890"/>
    </source>
</evidence>
<comment type="similarity">
    <text evidence="2">Belongs to the steroid 5-alpha reductase family.</text>
</comment>
<accession>A0A2R5GP84</accession>
<dbReference type="AlphaFoldDB" id="A0A2R5GP84"/>
<evidence type="ECO:0000256" key="4">
    <source>
        <dbReference type="ARBA" id="ARBA00022989"/>
    </source>
</evidence>
<feature type="transmembrane region" description="Helical" evidence="7">
    <location>
        <begin position="251"/>
        <end position="272"/>
    </location>
</feature>
<keyword evidence="3 7" id="KW-0812">Transmembrane</keyword>
<evidence type="ECO:0000256" key="3">
    <source>
        <dbReference type="ARBA" id="ARBA00022692"/>
    </source>
</evidence>
<dbReference type="FunCoup" id="A0A2R5GP84">
    <property type="interactions" value="35"/>
</dbReference>
<dbReference type="PROSITE" id="PS50244">
    <property type="entry name" value="S5A_REDUCTASE"/>
    <property type="match status" value="1"/>
</dbReference>
<gene>
    <name evidence="9" type="ORF">FCC1311_081801</name>
</gene>